<reference evidence="2 3" key="1">
    <citation type="submission" date="2016-05" db="EMBL/GenBank/DDBJ databases">
        <title>Comparative analysis of secretome profiles of manganese(II)-oxidizing ascomycete fungi.</title>
        <authorList>
            <consortium name="DOE Joint Genome Institute"/>
            <person name="Zeiner C.A."/>
            <person name="Purvine S.O."/>
            <person name="Zink E.M."/>
            <person name="Wu S."/>
            <person name="Pasa-Tolic L."/>
            <person name="Chaput D.L."/>
            <person name="Haridas S."/>
            <person name="Grigoriev I.V."/>
            <person name="Santelli C.M."/>
            <person name="Hansel C.M."/>
        </authorList>
    </citation>
    <scope>NUCLEOTIDE SEQUENCE [LARGE SCALE GENOMIC DNA]</scope>
    <source>
        <strain evidence="2 3">SRC1lrK2f</strain>
    </source>
</reference>
<accession>A0A177DHR5</accession>
<dbReference type="KEGG" id="aalt:CC77DRAFT_1062599"/>
<proteinExistence type="predicted"/>
<dbReference type="RefSeq" id="XP_018384875.1">
    <property type="nucleotide sequence ID" value="XM_018528541.1"/>
</dbReference>
<name>A0A177DHR5_ALTAL</name>
<feature type="compositionally biased region" description="Polar residues" evidence="1">
    <location>
        <begin position="114"/>
        <end position="126"/>
    </location>
</feature>
<dbReference type="VEuPathDB" id="FungiDB:CC77DRAFT_1062599"/>
<protein>
    <submittedName>
        <fullName evidence="2">Uncharacterized protein</fullName>
    </submittedName>
</protein>
<evidence type="ECO:0000313" key="2">
    <source>
        <dbReference type="EMBL" id="OAG19454.1"/>
    </source>
</evidence>
<evidence type="ECO:0000313" key="3">
    <source>
        <dbReference type="Proteomes" id="UP000077248"/>
    </source>
</evidence>
<dbReference type="Proteomes" id="UP000077248">
    <property type="component" value="Unassembled WGS sequence"/>
</dbReference>
<feature type="compositionally biased region" description="Basic and acidic residues" evidence="1">
    <location>
        <begin position="37"/>
        <end position="51"/>
    </location>
</feature>
<feature type="compositionally biased region" description="Basic and acidic residues" evidence="1">
    <location>
        <begin position="62"/>
        <end position="82"/>
    </location>
</feature>
<feature type="compositionally biased region" description="Basic and acidic residues" evidence="1">
    <location>
        <begin position="101"/>
        <end position="113"/>
    </location>
</feature>
<dbReference type="EMBL" id="KV441481">
    <property type="protein sequence ID" value="OAG19454.1"/>
    <property type="molecule type" value="Genomic_DNA"/>
</dbReference>
<evidence type="ECO:0000256" key="1">
    <source>
        <dbReference type="SAM" id="MobiDB-lite"/>
    </source>
</evidence>
<sequence length="237" mass="26544">MFTSNDSEIDAMSAPTIHTDLLTTPKVNRPHKRRRSRELPQSERPALRPHADSSNGQISLAPKRDEKRYLNDTADKQKESGVHKAKRQRTSGVYDSASNNEIRRPPDQEETRQQPKQTTGWSSTDTIVPRRDQRVDIVTLQPVIFGVASSPPNALRSFKLNGHLTPAQSSLVPQNPASPPFTSYKSLEGGFASLLDDNESVLKNFVKTKEELFRKPAAGDVKQTLAHNPRRKKAFDV</sequence>
<dbReference type="AlphaFoldDB" id="A0A177DHR5"/>
<gene>
    <name evidence="2" type="ORF">CC77DRAFT_1062599</name>
</gene>
<organism evidence="2 3">
    <name type="scientific">Alternaria alternata</name>
    <name type="common">Alternaria rot fungus</name>
    <name type="synonym">Torula alternata</name>
    <dbReference type="NCBI Taxonomy" id="5599"/>
    <lineage>
        <taxon>Eukaryota</taxon>
        <taxon>Fungi</taxon>
        <taxon>Dikarya</taxon>
        <taxon>Ascomycota</taxon>
        <taxon>Pezizomycotina</taxon>
        <taxon>Dothideomycetes</taxon>
        <taxon>Pleosporomycetidae</taxon>
        <taxon>Pleosporales</taxon>
        <taxon>Pleosporineae</taxon>
        <taxon>Pleosporaceae</taxon>
        <taxon>Alternaria</taxon>
        <taxon>Alternaria sect. Alternaria</taxon>
        <taxon>Alternaria alternata complex</taxon>
    </lineage>
</organism>
<feature type="region of interest" description="Disordered" evidence="1">
    <location>
        <begin position="1"/>
        <end position="128"/>
    </location>
</feature>
<feature type="compositionally biased region" description="Polar residues" evidence="1">
    <location>
        <begin position="90"/>
        <end position="100"/>
    </location>
</feature>
<dbReference type="GeneID" id="29114135"/>
<keyword evidence="3" id="KW-1185">Reference proteome</keyword>